<dbReference type="EMBL" id="GBXM01041619">
    <property type="protein sequence ID" value="JAH66958.1"/>
    <property type="molecule type" value="Transcribed_RNA"/>
</dbReference>
<protein>
    <submittedName>
        <fullName evidence="1">Uncharacterized protein</fullName>
    </submittedName>
</protein>
<reference evidence="1" key="2">
    <citation type="journal article" date="2015" name="Fish Shellfish Immunol.">
        <title>Early steps in the European eel (Anguilla anguilla)-Vibrio vulnificus interaction in the gills: Role of the RtxA13 toxin.</title>
        <authorList>
            <person name="Callol A."/>
            <person name="Pajuelo D."/>
            <person name="Ebbesson L."/>
            <person name="Teles M."/>
            <person name="MacKenzie S."/>
            <person name="Amaro C."/>
        </authorList>
    </citation>
    <scope>NUCLEOTIDE SEQUENCE</scope>
</reference>
<proteinExistence type="predicted"/>
<sequence>MVYRKAIFFCFTGRHHM</sequence>
<organism evidence="1">
    <name type="scientific">Anguilla anguilla</name>
    <name type="common">European freshwater eel</name>
    <name type="synonym">Muraena anguilla</name>
    <dbReference type="NCBI Taxonomy" id="7936"/>
    <lineage>
        <taxon>Eukaryota</taxon>
        <taxon>Metazoa</taxon>
        <taxon>Chordata</taxon>
        <taxon>Craniata</taxon>
        <taxon>Vertebrata</taxon>
        <taxon>Euteleostomi</taxon>
        <taxon>Actinopterygii</taxon>
        <taxon>Neopterygii</taxon>
        <taxon>Teleostei</taxon>
        <taxon>Anguilliformes</taxon>
        <taxon>Anguillidae</taxon>
        <taxon>Anguilla</taxon>
    </lineage>
</organism>
<accession>A0A0E9UPR7</accession>
<evidence type="ECO:0000313" key="1">
    <source>
        <dbReference type="EMBL" id="JAH66958.1"/>
    </source>
</evidence>
<name>A0A0E9UPR7_ANGAN</name>
<dbReference type="AlphaFoldDB" id="A0A0E9UPR7"/>
<reference evidence="1" key="1">
    <citation type="submission" date="2014-11" db="EMBL/GenBank/DDBJ databases">
        <authorList>
            <person name="Amaro Gonzalez C."/>
        </authorList>
    </citation>
    <scope>NUCLEOTIDE SEQUENCE</scope>
</reference>